<reference evidence="3" key="1">
    <citation type="submission" date="2014-08" db="EMBL/GenBank/DDBJ databases">
        <title>Comparative genomics of the Paenibacillus odorifer group.</title>
        <authorList>
            <person name="den Bakker H.C."/>
            <person name="Tsai Y.-C.Y.-C."/>
            <person name="Martin N."/>
            <person name="Korlach J."/>
            <person name="Wiedmann M."/>
        </authorList>
    </citation>
    <scope>NUCLEOTIDE SEQUENCE [LARGE SCALE GENOMIC DNA]</scope>
    <source>
        <strain evidence="3">DSM 13188</strain>
    </source>
</reference>
<dbReference type="PIRSF" id="PIRSF005902">
    <property type="entry name" value="DNase_TatD"/>
    <property type="match status" value="1"/>
</dbReference>
<dbReference type="OrthoDB" id="9775608at2"/>
<dbReference type="EMBL" id="CP009285">
    <property type="protein sequence ID" value="AIQ56618.1"/>
    <property type="molecule type" value="Genomic_DNA"/>
</dbReference>
<evidence type="ECO:0000256" key="1">
    <source>
        <dbReference type="ARBA" id="ARBA00022801"/>
    </source>
</evidence>
<evidence type="ECO:0000313" key="4">
    <source>
        <dbReference type="Proteomes" id="UP000029518"/>
    </source>
</evidence>
<feature type="binding site" evidence="2">
    <location>
        <position position="220"/>
    </location>
    <ligand>
        <name>a divalent metal cation</name>
        <dbReference type="ChEBI" id="CHEBI:60240"/>
        <label>1</label>
    </ligand>
</feature>
<dbReference type="Proteomes" id="UP000029518">
    <property type="component" value="Chromosome"/>
</dbReference>
<feature type="binding site" evidence="2">
    <location>
        <position position="104"/>
    </location>
    <ligand>
        <name>a divalent metal cation</name>
        <dbReference type="ChEBI" id="CHEBI:60240"/>
        <label>1</label>
    </ligand>
</feature>
<dbReference type="PANTHER" id="PTHR46124">
    <property type="entry name" value="D-AMINOACYL-TRNA DEACYLASE"/>
    <property type="match status" value="1"/>
</dbReference>
<dbReference type="InterPro" id="IPR001130">
    <property type="entry name" value="TatD-like"/>
</dbReference>
<proteinExistence type="predicted"/>
<protein>
    <submittedName>
        <fullName evidence="3">DNAase</fullName>
    </submittedName>
</protein>
<dbReference type="InterPro" id="IPR032466">
    <property type="entry name" value="Metal_Hydrolase"/>
</dbReference>
<feature type="binding site" evidence="2">
    <location>
        <position position="19"/>
    </location>
    <ligand>
        <name>a divalent metal cation</name>
        <dbReference type="ChEBI" id="CHEBI:60240"/>
        <label>1</label>
    </ligand>
</feature>
<dbReference type="HOGENOM" id="CLU_031506_5_2_9"/>
<feature type="binding site" evidence="2">
    <location>
        <position position="17"/>
    </location>
    <ligand>
        <name>a divalent metal cation</name>
        <dbReference type="ChEBI" id="CHEBI:60240"/>
        <label>1</label>
    </ligand>
</feature>
<sequence length="271" mass="30554">MRNNLRGKERLRMIDAHIHLDQYEETLLSSLLQSLPEQGIESLIAVSMNLASSIRTQGIAARYPGLVNPAYGFHPEQPLPPEEDLAALLDWITHHTADMVAIGEIGLPYYSRAEAKERGEAWDMEPYIRLLDRLLGLAAQLAKPVVLHAVYEDAWTVCDLLEQHHITRAHFHWFKGPGDTVDRMISRGYYISFTPDILYEQEIQDLARRYPPELVMAETDGPWPFEGPFTGRTTHPAMVHDVAAAWGALHGYTAGEAKAILTANTLRFYGL</sequence>
<dbReference type="GO" id="GO:0046872">
    <property type="term" value="F:metal ion binding"/>
    <property type="evidence" value="ECO:0007669"/>
    <property type="project" value="UniProtKB-KW"/>
</dbReference>
<dbReference type="GO" id="GO:0016788">
    <property type="term" value="F:hydrolase activity, acting on ester bonds"/>
    <property type="evidence" value="ECO:0007669"/>
    <property type="project" value="InterPro"/>
</dbReference>
<dbReference type="Gene3D" id="3.20.20.140">
    <property type="entry name" value="Metal-dependent hydrolases"/>
    <property type="match status" value="1"/>
</dbReference>
<feature type="binding site" evidence="2">
    <location>
        <position position="148"/>
    </location>
    <ligand>
        <name>a divalent metal cation</name>
        <dbReference type="ChEBI" id="CHEBI:60240"/>
        <label>2</label>
    </ligand>
</feature>
<dbReference type="PROSITE" id="PS01137">
    <property type="entry name" value="TATD_1"/>
    <property type="match status" value="1"/>
</dbReference>
<dbReference type="Pfam" id="PF01026">
    <property type="entry name" value="TatD_DNase"/>
    <property type="match status" value="1"/>
</dbReference>
<keyword evidence="1" id="KW-0378">Hydrolase</keyword>
<gene>
    <name evidence="3" type="ORF">PBOR_06445</name>
</gene>
<name>A0A089LBT6_PAEBO</name>
<feature type="binding site" evidence="2">
    <location>
        <position position="172"/>
    </location>
    <ligand>
        <name>a divalent metal cation</name>
        <dbReference type="ChEBI" id="CHEBI:60240"/>
        <label>2</label>
    </ligand>
</feature>
<evidence type="ECO:0000256" key="2">
    <source>
        <dbReference type="PIRSR" id="PIRSR005902-1"/>
    </source>
</evidence>
<dbReference type="CDD" id="cd01310">
    <property type="entry name" value="TatD_DNAse"/>
    <property type="match status" value="1"/>
</dbReference>
<dbReference type="KEGG" id="pbd:PBOR_06445"/>
<evidence type="ECO:0000313" key="3">
    <source>
        <dbReference type="EMBL" id="AIQ56618.1"/>
    </source>
</evidence>
<dbReference type="InterPro" id="IPR018228">
    <property type="entry name" value="DNase_TatD-rel_CS"/>
</dbReference>
<dbReference type="AlphaFoldDB" id="A0A089LBT6"/>
<accession>A0A089LBT6</accession>
<keyword evidence="4" id="KW-1185">Reference proteome</keyword>
<dbReference type="PANTHER" id="PTHR46124:SF2">
    <property type="entry name" value="D-AMINOACYL-TRNA DEACYLASE"/>
    <property type="match status" value="1"/>
</dbReference>
<keyword evidence="2" id="KW-0479">Metal-binding</keyword>
<organism evidence="3 4">
    <name type="scientific">Paenibacillus borealis</name>
    <dbReference type="NCBI Taxonomy" id="160799"/>
    <lineage>
        <taxon>Bacteria</taxon>
        <taxon>Bacillati</taxon>
        <taxon>Bacillota</taxon>
        <taxon>Bacilli</taxon>
        <taxon>Bacillales</taxon>
        <taxon>Paenibacillaceae</taxon>
        <taxon>Paenibacillus</taxon>
    </lineage>
</organism>
<dbReference type="SUPFAM" id="SSF51556">
    <property type="entry name" value="Metallo-dependent hydrolases"/>
    <property type="match status" value="1"/>
</dbReference>